<name>A0A0D8P7M5_9GAMM</name>
<evidence type="ECO:0000313" key="4">
    <source>
        <dbReference type="Proteomes" id="UP000241190"/>
    </source>
</evidence>
<dbReference type="EMBL" id="PYLW01000002">
    <property type="protein sequence ID" value="PSV99161.1"/>
    <property type="molecule type" value="Genomic_DNA"/>
</dbReference>
<keyword evidence="1" id="KW-0812">Transmembrane</keyword>
<dbReference type="RefSeq" id="WP_045037975.1">
    <property type="nucleotide sequence ID" value="NZ_CAMQYU010000043.1"/>
</dbReference>
<sequence>MSDVPESVANVAAVAQPVAESSGSIWGYVAAGSVALLVLAGIFAYRKINQPAFVISQVRKKNLKEMKKQGTENSEFMVDMDRLLDSILRYTTENKKKGSDVVTLLKPLNDKERIKTPRDMYQSMIYIANDVNDTALAKDLKNKSKQVKSSSALMAGLLKRAGIN</sequence>
<evidence type="ECO:0000313" key="3">
    <source>
        <dbReference type="EMBL" id="PSW93220.1"/>
    </source>
</evidence>
<gene>
    <name evidence="2" type="ORF">C9I88_02985</name>
    <name evidence="3" type="ORF">C9J52_15635</name>
</gene>
<dbReference type="Proteomes" id="UP000241954">
    <property type="component" value="Unassembled WGS sequence"/>
</dbReference>
<proteinExistence type="predicted"/>
<dbReference type="GeneID" id="93547682"/>
<protein>
    <submittedName>
        <fullName evidence="2">Uncharacterized protein</fullName>
    </submittedName>
</protein>
<evidence type="ECO:0000256" key="1">
    <source>
        <dbReference type="SAM" id="Phobius"/>
    </source>
</evidence>
<keyword evidence="1" id="KW-1133">Transmembrane helix</keyword>
<keyword evidence="4" id="KW-1185">Reference proteome</keyword>
<dbReference type="EMBL" id="PYOP01000029">
    <property type="protein sequence ID" value="PSW93220.1"/>
    <property type="molecule type" value="Genomic_DNA"/>
</dbReference>
<feature type="transmembrane region" description="Helical" evidence="1">
    <location>
        <begin position="25"/>
        <end position="45"/>
    </location>
</feature>
<dbReference type="OrthoDB" id="5824169at2"/>
<dbReference type="Proteomes" id="UP000241190">
    <property type="component" value="Unassembled WGS sequence"/>
</dbReference>
<comment type="caution">
    <text evidence="2">The sequence shown here is derived from an EMBL/GenBank/DDBJ whole genome shotgun (WGS) entry which is preliminary data.</text>
</comment>
<evidence type="ECO:0000313" key="2">
    <source>
        <dbReference type="EMBL" id="PSV99161.1"/>
    </source>
</evidence>
<accession>A0A0D8P7M5</accession>
<reference evidence="2 5" key="1">
    <citation type="submission" date="2018-01" db="EMBL/GenBank/DDBJ databases">
        <title>Whole genome sequencing of Histamine producing bacteria.</title>
        <authorList>
            <person name="Butler K."/>
        </authorList>
    </citation>
    <scope>NUCLEOTIDE SEQUENCE [LARGE SCALE GENOMIC DNA]</scope>
    <source>
        <strain evidence="3 4">ATCC 51761</strain>
        <strain evidence="2 5">NCIMB 13481</strain>
    </source>
</reference>
<organism evidence="2 5">
    <name type="scientific">Photobacterium iliopiscarium</name>
    <dbReference type="NCBI Taxonomy" id="56192"/>
    <lineage>
        <taxon>Bacteria</taxon>
        <taxon>Pseudomonadati</taxon>
        <taxon>Pseudomonadota</taxon>
        <taxon>Gammaproteobacteria</taxon>
        <taxon>Vibrionales</taxon>
        <taxon>Vibrionaceae</taxon>
        <taxon>Photobacterium</taxon>
    </lineage>
</organism>
<dbReference type="AlphaFoldDB" id="A0A0D8P7M5"/>
<keyword evidence="1" id="KW-0472">Membrane</keyword>
<evidence type="ECO:0000313" key="5">
    <source>
        <dbReference type="Proteomes" id="UP000241954"/>
    </source>
</evidence>